<evidence type="ECO:0000313" key="20">
    <source>
        <dbReference type="Proteomes" id="UP000272492"/>
    </source>
</evidence>
<gene>
    <name evidence="18" type="ORF">BAU25_28730</name>
    <name evidence="17" type="ORF">EJW27_09465</name>
</gene>
<dbReference type="EMBL" id="CP034548">
    <property type="protein sequence ID" value="AZQ46873.1"/>
    <property type="molecule type" value="Genomic_DNA"/>
</dbReference>
<protein>
    <recommendedName>
        <fullName evidence="13">Periplasmic oligopeptide-binding protein OppA</fullName>
    </recommendedName>
</protein>
<evidence type="ECO:0000256" key="5">
    <source>
        <dbReference type="ARBA" id="ARBA00022729"/>
    </source>
</evidence>
<proteinExistence type="inferred from homology"/>
<dbReference type="PROSITE" id="PS51257">
    <property type="entry name" value="PROKAR_LIPOPROTEIN"/>
    <property type="match status" value="1"/>
</dbReference>
<dbReference type="PIRSF" id="PIRSF002741">
    <property type="entry name" value="MppA"/>
    <property type="match status" value="1"/>
</dbReference>
<dbReference type="Proteomes" id="UP000272492">
    <property type="component" value="Chromosome"/>
</dbReference>
<evidence type="ECO:0000256" key="15">
    <source>
        <dbReference type="SAM" id="SignalP"/>
    </source>
</evidence>
<dbReference type="RefSeq" id="WP_048527600.1">
    <property type="nucleotide sequence ID" value="NZ_CBCSIO010000008.1"/>
</dbReference>
<accession>A0A1J9TLY5</accession>
<dbReference type="AlphaFoldDB" id="A0A1J9TLY5"/>
<dbReference type="InterPro" id="IPR039424">
    <property type="entry name" value="SBP_5"/>
</dbReference>
<comment type="subcellular location">
    <subcellularLocation>
        <location evidence="1">Cell membrane</location>
        <topology evidence="1">Lipid-anchor</topology>
    </subcellularLocation>
    <subcellularLocation>
        <location evidence="2">Periplasm</location>
    </subcellularLocation>
</comment>
<dbReference type="Gene3D" id="3.10.105.10">
    <property type="entry name" value="Dipeptide-binding Protein, Domain 3"/>
    <property type="match status" value="1"/>
</dbReference>
<evidence type="ECO:0000256" key="12">
    <source>
        <dbReference type="ARBA" id="ARBA00063980"/>
    </source>
</evidence>
<feature type="domain" description="Solute-binding protein family 5" evidence="16">
    <location>
        <begin position="97"/>
        <end position="484"/>
    </location>
</feature>
<dbReference type="PANTHER" id="PTHR30290:SF10">
    <property type="entry name" value="PERIPLASMIC OLIGOPEPTIDE-BINDING PROTEIN-RELATED"/>
    <property type="match status" value="1"/>
</dbReference>
<evidence type="ECO:0000259" key="16">
    <source>
        <dbReference type="Pfam" id="PF00496"/>
    </source>
</evidence>
<dbReference type="EMBL" id="MAOE01000048">
    <property type="protein sequence ID" value="OJD67184.1"/>
    <property type="molecule type" value="Genomic_DNA"/>
</dbReference>
<keyword evidence="11" id="KW-0449">Lipoprotein</keyword>
<evidence type="ECO:0000256" key="11">
    <source>
        <dbReference type="ARBA" id="ARBA00023288"/>
    </source>
</evidence>
<sequence length="568" mass="63855">MKKKMKKFTAVVAPVLAMSMALTACSGSGGEKKSSTTSSGGGEEKKSEIKYAAKQVLNRTENQEIPTMDVSKSTDTLGSQILGNTMEGLYRLDKDNKPIPAAAESSTKSEDGKKYTFKLRKDAKWSNGDPVTAKDFVYAWQRLLDKNTAAEYAFIAFYIKNAEAINKGEKPLTDLGAKAVDDYTLEVELEKPVPYFLNLMAFPSYYPLNEKFVKEKGDKFGLEADTTLYNGPFVMASWKHEQGWQLKKNDKYWDNKTVKLEEINYSVVKEVATKVNLYDTGSIDFTLLSGEFVDKYKSNKEEYGEYSEASTFFLRLNQKRNGQDTPLKSKKLREAIALSIDKKGLANVILNNGSKATDQLVPKGLATGPDGKDYQDTFKNGLKYDPKKGAAAWEAAKKELGKDQVTIELLSYDDGTAKKIADYFKDQIEKNLKGVTVNTKIQPFKQKLKLESAQDYEVSFAGWSPDYSDPMTFIDMFESKSPYNQMSYSNPKYDEMVKKAGNELLSDPKKRWETLGKAEKVFLEEDAGLVPLYQTGRAYVMKPNVKGIVKHNISPEYSFKWAYVTEGK</sequence>
<keyword evidence="8" id="KW-0653">Protein transport</keyword>
<reference evidence="18 19" key="1">
    <citation type="submission" date="2016-06" db="EMBL/GenBank/DDBJ databases">
        <title>First insights into the genetic diversity and population structure of in the Bacillus cereus group bacteria from diverse marine environments.</title>
        <authorList>
            <person name="Liu Y."/>
            <person name="Lai Q."/>
            <person name="Shao Z."/>
        </authorList>
    </citation>
    <scope>NUCLEOTIDE SEQUENCE [LARGE SCALE GENOMIC DNA]</scope>
    <source>
        <strain evidence="18 19">N35-10-2</strain>
    </source>
</reference>
<evidence type="ECO:0000256" key="1">
    <source>
        <dbReference type="ARBA" id="ARBA00004193"/>
    </source>
</evidence>
<evidence type="ECO:0000256" key="14">
    <source>
        <dbReference type="SAM" id="MobiDB-lite"/>
    </source>
</evidence>
<keyword evidence="9" id="KW-0564">Palmitate</keyword>
<dbReference type="Gene3D" id="3.40.190.10">
    <property type="entry name" value="Periplasmic binding protein-like II"/>
    <property type="match status" value="1"/>
</dbReference>
<evidence type="ECO:0000313" key="17">
    <source>
        <dbReference type="EMBL" id="AZQ46873.1"/>
    </source>
</evidence>
<dbReference type="PANTHER" id="PTHR30290">
    <property type="entry name" value="PERIPLASMIC BINDING COMPONENT OF ABC TRANSPORTER"/>
    <property type="match status" value="1"/>
</dbReference>
<feature type="region of interest" description="Disordered" evidence="14">
    <location>
        <begin position="24"/>
        <end position="51"/>
    </location>
</feature>
<comment type="similarity">
    <text evidence="3">Belongs to the bacterial solute-binding protein 5 family.</text>
</comment>
<dbReference type="FunFam" id="3.40.190.10:FF:000018">
    <property type="entry name" value="Oligopeptide ABC transporter, oligopeptide-binding protein"/>
    <property type="match status" value="1"/>
</dbReference>
<evidence type="ECO:0000256" key="9">
    <source>
        <dbReference type="ARBA" id="ARBA00023139"/>
    </source>
</evidence>
<evidence type="ECO:0000256" key="8">
    <source>
        <dbReference type="ARBA" id="ARBA00022927"/>
    </source>
</evidence>
<reference evidence="17 20" key="2">
    <citation type="submission" date="2018-12" db="EMBL/GenBank/DDBJ databases">
        <authorList>
            <person name="Wang H."/>
            <person name="Peng S."/>
            <person name="Yu X."/>
            <person name="Li X."/>
        </authorList>
    </citation>
    <scope>NUCLEOTIDE SEQUENCE [LARGE SCALE GENOMIC DNA]</scope>
    <source>
        <strain evidence="17 20">PFYN01</strain>
    </source>
</reference>
<name>A0A1J9TLY5_9BACI</name>
<feature type="signal peptide" evidence="15">
    <location>
        <begin position="1"/>
        <end position="24"/>
    </location>
</feature>
<dbReference type="GO" id="GO:0030288">
    <property type="term" value="C:outer membrane-bounded periplasmic space"/>
    <property type="evidence" value="ECO:0007669"/>
    <property type="project" value="UniProtKB-ARBA"/>
</dbReference>
<dbReference type="GO" id="GO:0015833">
    <property type="term" value="P:peptide transport"/>
    <property type="evidence" value="ECO:0007669"/>
    <property type="project" value="UniProtKB-KW"/>
</dbReference>
<dbReference type="InterPro" id="IPR030678">
    <property type="entry name" value="Peptide/Ni-bd"/>
</dbReference>
<evidence type="ECO:0000256" key="2">
    <source>
        <dbReference type="ARBA" id="ARBA00004418"/>
    </source>
</evidence>
<dbReference type="GO" id="GO:1904680">
    <property type="term" value="F:peptide transmembrane transporter activity"/>
    <property type="evidence" value="ECO:0007669"/>
    <property type="project" value="TreeGrafter"/>
</dbReference>
<keyword evidence="10" id="KW-1015">Disulfide bond</keyword>
<dbReference type="InterPro" id="IPR000914">
    <property type="entry name" value="SBP_5_dom"/>
</dbReference>
<dbReference type="Proteomes" id="UP000181873">
    <property type="component" value="Unassembled WGS sequence"/>
</dbReference>
<keyword evidence="6" id="KW-0574">Periplasm</keyword>
<feature type="chain" id="PRO_5039515338" description="Periplasmic oligopeptide-binding protein OppA" evidence="15">
    <location>
        <begin position="25"/>
        <end position="568"/>
    </location>
</feature>
<organism evidence="18 19">
    <name type="scientific">Bacillus albus</name>
    <dbReference type="NCBI Taxonomy" id="2026189"/>
    <lineage>
        <taxon>Bacteria</taxon>
        <taxon>Bacillati</taxon>
        <taxon>Bacillota</taxon>
        <taxon>Bacilli</taxon>
        <taxon>Bacillales</taxon>
        <taxon>Bacillaceae</taxon>
        <taxon>Bacillus</taxon>
        <taxon>Bacillus cereus group</taxon>
    </lineage>
</organism>
<evidence type="ECO:0000256" key="7">
    <source>
        <dbReference type="ARBA" id="ARBA00022856"/>
    </source>
</evidence>
<dbReference type="FunFam" id="3.90.76.10:FF:000001">
    <property type="entry name" value="Oligopeptide ABC transporter substrate-binding protein"/>
    <property type="match status" value="1"/>
</dbReference>
<dbReference type="CDD" id="cd08504">
    <property type="entry name" value="PBP2_OppA"/>
    <property type="match status" value="1"/>
</dbReference>
<evidence type="ECO:0000256" key="6">
    <source>
        <dbReference type="ARBA" id="ARBA00022764"/>
    </source>
</evidence>
<evidence type="ECO:0000256" key="3">
    <source>
        <dbReference type="ARBA" id="ARBA00005695"/>
    </source>
</evidence>
<comment type="subunit">
    <text evidence="12">The complex is composed of two ATP-binding proteins (OppD and OppF), two transmembrane proteins (OppB and OppC) and a solute-binding protein (OppA).</text>
</comment>
<keyword evidence="5 15" id="KW-0732">Signal</keyword>
<dbReference type="GO" id="GO:0015031">
    <property type="term" value="P:protein transport"/>
    <property type="evidence" value="ECO:0007669"/>
    <property type="project" value="UniProtKB-KW"/>
</dbReference>
<dbReference type="FunFam" id="3.10.105.10:FF:000001">
    <property type="entry name" value="Oligopeptide ABC transporter, oligopeptide-binding protein"/>
    <property type="match status" value="1"/>
</dbReference>
<dbReference type="Gene3D" id="3.90.76.10">
    <property type="entry name" value="Dipeptide-binding Protein, Domain 1"/>
    <property type="match status" value="1"/>
</dbReference>
<evidence type="ECO:0000256" key="10">
    <source>
        <dbReference type="ARBA" id="ARBA00023157"/>
    </source>
</evidence>
<evidence type="ECO:0000256" key="4">
    <source>
        <dbReference type="ARBA" id="ARBA00022448"/>
    </source>
</evidence>
<dbReference type="GO" id="GO:0043190">
    <property type="term" value="C:ATP-binding cassette (ABC) transporter complex"/>
    <property type="evidence" value="ECO:0007669"/>
    <property type="project" value="InterPro"/>
</dbReference>
<feature type="compositionally biased region" description="Basic and acidic residues" evidence="14">
    <location>
        <begin position="42"/>
        <end position="51"/>
    </location>
</feature>
<evidence type="ECO:0000313" key="19">
    <source>
        <dbReference type="Proteomes" id="UP000181873"/>
    </source>
</evidence>
<dbReference type="GeneID" id="83637238"/>
<dbReference type="Pfam" id="PF00496">
    <property type="entry name" value="SBP_bac_5"/>
    <property type="match status" value="1"/>
</dbReference>
<keyword evidence="7" id="KW-0571">Peptide transport</keyword>
<dbReference type="SUPFAM" id="SSF53850">
    <property type="entry name" value="Periplasmic binding protein-like II"/>
    <property type="match status" value="1"/>
</dbReference>
<keyword evidence="4" id="KW-0813">Transport</keyword>
<evidence type="ECO:0000313" key="18">
    <source>
        <dbReference type="EMBL" id="OJD67184.1"/>
    </source>
</evidence>
<evidence type="ECO:0000256" key="13">
    <source>
        <dbReference type="ARBA" id="ARBA00072558"/>
    </source>
</evidence>
<keyword evidence="20" id="KW-1185">Reference proteome</keyword>